<dbReference type="CDD" id="cd02165">
    <property type="entry name" value="NMNAT"/>
    <property type="match status" value="1"/>
</dbReference>
<dbReference type="NCBIfam" id="TIGR00277">
    <property type="entry name" value="HDIG"/>
    <property type="match status" value="1"/>
</dbReference>
<evidence type="ECO:0000256" key="6">
    <source>
        <dbReference type="ARBA" id="ARBA00022723"/>
    </source>
</evidence>
<protein>
    <recommendedName>
        <fullName evidence="14">Probable nicotinate-nucleotide adenylyltransferase</fullName>
        <ecNumber evidence="14">2.7.7.18</ecNumber>
    </recommendedName>
    <alternativeName>
        <fullName evidence="14">Deamido-NAD(+) diphosphorylase</fullName>
    </alternativeName>
    <alternativeName>
        <fullName evidence="14">Deamido-NAD(+) pyrophosphorylase</fullName>
    </alternativeName>
    <alternativeName>
        <fullName evidence="14">Nicotinate mononucleotide adenylyltransferase</fullName>
        <shortName evidence="14">NaMN adenylyltransferase</shortName>
    </alternativeName>
</protein>
<dbReference type="InterPro" id="IPR004821">
    <property type="entry name" value="Cyt_trans-like"/>
</dbReference>
<keyword evidence="5 14" id="KW-0548">Nucleotidyltransferase</keyword>
<evidence type="ECO:0000256" key="1">
    <source>
        <dbReference type="ARBA" id="ARBA00002324"/>
    </source>
</evidence>
<dbReference type="HAMAP" id="MF_00244">
    <property type="entry name" value="NaMN_adenylyltr"/>
    <property type="match status" value="1"/>
</dbReference>
<dbReference type="AlphaFoldDB" id="A0A923MHV3"/>
<dbReference type="Pfam" id="PF01966">
    <property type="entry name" value="HD"/>
    <property type="match status" value="1"/>
</dbReference>
<dbReference type="InterPro" id="IPR006675">
    <property type="entry name" value="HDIG_dom"/>
</dbReference>
<keyword evidence="10" id="KW-0408">Iron</keyword>
<dbReference type="CDD" id="cd00077">
    <property type="entry name" value="HDc"/>
    <property type="match status" value="1"/>
</dbReference>
<comment type="caution">
    <text evidence="16">The sequence shown here is derived from an EMBL/GenBank/DDBJ whole genome shotgun (WGS) entry which is preliminary data.</text>
</comment>
<dbReference type="Proteomes" id="UP000620327">
    <property type="component" value="Unassembled WGS sequence"/>
</dbReference>
<dbReference type="PANTHER" id="PTHR39321">
    <property type="entry name" value="NICOTINATE-NUCLEOTIDE ADENYLYLTRANSFERASE-RELATED"/>
    <property type="match status" value="1"/>
</dbReference>
<dbReference type="InterPro" id="IPR003607">
    <property type="entry name" value="HD/PDEase_dom"/>
</dbReference>
<reference evidence="16" key="1">
    <citation type="submission" date="2020-08" db="EMBL/GenBank/DDBJ databases">
        <title>Genome public.</title>
        <authorList>
            <person name="Liu C."/>
            <person name="Sun Q."/>
        </authorList>
    </citation>
    <scope>NUCLEOTIDE SEQUENCE</scope>
    <source>
        <strain evidence="16">BX15</strain>
    </source>
</reference>
<keyword evidence="17" id="KW-1185">Reference proteome</keyword>
<dbReference type="GO" id="GO:0005524">
    <property type="term" value="F:ATP binding"/>
    <property type="evidence" value="ECO:0007669"/>
    <property type="project" value="UniProtKB-KW"/>
</dbReference>
<evidence type="ECO:0000256" key="7">
    <source>
        <dbReference type="ARBA" id="ARBA00022741"/>
    </source>
</evidence>
<keyword evidence="7 14" id="KW-0547">Nucleotide-binding</keyword>
<comment type="similarity">
    <text evidence="14">Belongs to the NadD family.</text>
</comment>
<proteinExistence type="inferred from homology"/>
<dbReference type="NCBIfam" id="TIGR00482">
    <property type="entry name" value="nicotinate (nicotinamide) nucleotide adenylyltransferase"/>
    <property type="match status" value="1"/>
</dbReference>
<evidence type="ECO:0000256" key="12">
    <source>
        <dbReference type="ARBA" id="ARBA00048721"/>
    </source>
</evidence>
<dbReference type="InterPro" id="IPR005248">
    <property type="entry name" value="NadD/NMNAT"/>
</dbReference>
<name>A0A923MHV3_9FIRM</name>
<dbReference type="GO" id="GO:0046872">
    <property type="term" value="F:metal ion binding"/>
    <property type="evidence" value="ECO:0007669"/>
    <property type="project" value="UniProtKB-KW"/>
</dbReference>
<comment type="catalytic activity">
    <reaction evidence="12 14">
        <text>nicotinate beta-D-ribonucleotide + ATP + H(+) = deamido-NAD(+) + diphosphate</text>
        <dbReference type="Rhea" id="RHEA:22860"/>
        <dbReference type="ChEBI" id="CHEBI:15378"/>
        <dbReference type="ChEBI" id="CHEBI:30616"/>
        <dbReference type="ChEBI" id="CHEBI:33019"/>
        <dbReference type="ChEBI" id="CHEBI:57502"/>
        <dbReference type="ChEBI" id="CHEBI:58437"/>
        <dbReference type="EC" id="2.7.7.18"/>
    </reaction>
</comment>
<evidence type="ECO:0000256" key="4">
    <source>
        <dbReference type="ARBA" id="ARBA00022679"/>
    </source>
</evidence>
<comment type="pathway">
    <text evidence="2 14">Cofactor biosynthesis; NAD(+) biosynthesis; deamido-NAD(+) from nicotinate D-ribonucleotide: step 1/1.</text>
</comment>
<dbReference type="EMBL" id="JACOQI010000002">
    <property type="protein sequence ID" value="MBC5769232.1"/>
    <property type="molecule type" value="Genomic_DNA"/>
</dbReference>
<dbReference type="NCBIfam" id="TIGR00488">
    <property type="entry name" value="bis(5'-nucleosyl)-tetraphosphatase (symmetrical) YqeK"/>
    <property type="match status" value="1"/>
</dbReference>
<evidence type="ECO:0000256" key="2">
    <source>
        <dbReference type="ARBA" id="ARBA00005019"/>
    </source>
</evidence>
<dbReference type="Gene3D" id="3.40.50.620">
    <property type="entry name" value="HUPs"/>
    <property type="match status" value="1"/>
</dbReference>
<comment type="catalytic activity">
    <reaction evidence="13">
        <text>P(1),P(4)-bis(5'-adenosyl) tetraphosphate + H2O = 2 ADP + 2 H(+)</text>
        <dbReference type="Rhea" id="RHEA:24252"/>
        <dbReference type="ChEBI" id="CHEBI:15377"/>
        <dbReference type="ChEBI" id="CHEBI:15378"/>
        <dbReference type="ChEBI" id="CHEBI:58141"/>
        <dbReference type="ChEBI" id="CHEBI:456216"/>
        <dbReference type="EC" id="3.6.1.41"/>
    </reaction>
</comment>
<evidence type="ECO:0000256" key="13">
    <source>
        <dbReference type="ARBA" id="ARBA00049417"/>
    </source>
</evidence>
<keyword evidence="3 14" id="KW-0662">Pyridine nucleotide biosynthesis</keyword>
<feature type="domain" description="HD/PDEase" evidence="15">
    <location>
        <begin position="226"/>
        <end position="353"/>
    </location>
</feature>
<gene>
    <name evidence="14 16" type="primary">nadD</name>
    <name evidence="16" type="ORF">H8Z83_02590</name>
</gene>
<dbReference type="InterPro" id="IPR006674">
    <property type="entry name" value="HD_domain"/>
</dbReference>
<keyword evidence="6" id="KW-0479">Metal-binding</keyword>
<dbReference type="SUPFAM" id="SSF52374">
    <property type="entry name" value="Nucleotidylyl transferase"/>
    <property type="match status" value="1"/>
</dbReference>
<evidence type="ECO:0000256" key="5">
    <source>
        <dbReference type="ARBA" id="ARBA00022695"/>
    </source>
</evidence>
<dbReference type="SUPFAM" id="SSF109604">
    <property type="entry name" value="HD-domain/PDEase-like"/>
    <property type="match status" value="1"/>
</dbReference>
<keyword evidence="9 14" id="KW-0067">ATP-binding</keyword>
<dbReference type="InterPro" id="IPR014729">
    <property type="entry name" value="Rossmann-like_a/b/a_fold"/>
</dbReference>
<dbReference type="Pfam" id="PF01467">
    <property type="entry name" value="CTP_transf_like"/>
    <property type="match status" value="1"/>
</dbReference>
<keyword evidence="4 14" id="KW-0808">Transferase</keyword>
<dbReference type="NCBIfam" id="TIGR00125">
    <property type="entry name" value="cyt_tran_rel"/>
    <property type="match status" value="1"/>
</dbReference>
<dbReference type="GO" id="GO:0009435">
    <property type="term" value="P:NAD+ biosynthetic process"/>
    <property type="evidence" value="ECO:0007669"/>
    <property type="project" value="UniProtKB-UniRule"/>
</dbReference>
<dbReference type="GO" id="GO:0004515">
    <property type="term" value="F:nicotinate-nucleotide adenylyltransferase activity"/>
    <property type="evidence" value="ECO:0007669"/>
    <property type="project" value="UniProtKB-UniRule"/>
</dbReference>
<evidence type="ECO:0000313" key="17">
    <source>
        <dbReference type="Proteomes" id="UP000620327"/>
    </source>
</evidence>
<accession>A0A923MHV3</accession>
<dbReference type="RefSeq" id="WP_187013617.1">
    <property type="nucleotide sequence ID" value="NZ_JACOQI010000002.1"/>
</dbReference>
<evidence type="ECO:0000256" key="11">
    <source>
        <dbReference type="ARBA" id="ARBA00023027"/>
    </source>
</evidence>
<keyword evidence="11 14" id="KW-0520">NAD</keyword>
<dbReference type="PANTHER" id="PTHR39321:SF3">
    <property type="entry name" value="PHOSPHOPANTETHEINE ADENYLYLTRANSFERASE"/>
    <property type="match status" value="1"/>
</dbReference>
<evidence type="ECO:0000259" key="15">
    <source>
        <dbReference type="SMART" id="SM00471"/>
    </source>
</evidence>
<evidence type="ECO:0000313" key="16">
    <source>
        <dbReference type="EMBL" id="MBC5769232.1"/>
    </source>
</evidence>
<evidence type="ECO:0000256" key="14">
    <source>
        <dbReference type="HAMAP-Rule" id="MF_00244"/>
    </source>
</evidence>
<evidence type="ECO:0000256" key="10">
    <source>
        <dbReference type="ARBA" id="ARBA00023004"/>
    </source>
</evidence>
<dbReference type="Gene3D" id="1.10.3210.10">
    <property type="entry name" value="Hypothetical protein af1432"/>
    <property type="match status" value="1"/>
</dbReference>
<organism evidence="16 17">
    <name type="scientific">Dysosmobacter segnis</name>
    <dbReference type="NCBI Taxonomy" id="2763042"/>
    <lineage>
        <taxon>Bacteria</taxon>
        <taxon>Bacillati</taxon>
        <taxon>Bacillota</taxon>
        <taxon>Clostridia</taxon>
        <taxon>Eubacteriales</taxon>
        <taxon>Oscillospiraceae</taxon>
        <taxon>Dysosmobacter</taxon>
    </lineage>
</organism>
<dbReference type="GO" id="GO:0008803">
    <property type="term" value="F:bis(5'-nucleosyl)-tetraphosphatase (symmetrical) activity"/>
    <property type="evidence" value="ECO:0007669"/>
    <property type="project" value="UniProtKB-EC"/>
</dbReference>
<evidence type="ECO:0000256" key="9">
    <source>
        <dbReference type="ARBA" id="ARBA00022840"/>
    </source>
</evidence>
<dbReference type="InterPro" id="IPR005249">
    <property type="entry name" value="YqeK"/>
</dbReference>
<evidence type="ECO:0000256" key="8">
    <source>
        <dbReference type="ARBA" id="ARBA00022801"/>
    </source>
</evidence>
<dbReference type="SMART" id="SM00471">
    <property type="entry name" value="HDc"/>
    <property type="match status" value="1"/>
</dbReference>
<comment type="function">
    <text evidence="1 14">Catalyzes the reversible adenylation of nicotinate mononucleotide (NaMN) to nicotinic acid adenine dinucleotide (NaAD).</text>
</comment>
<dbReference type="EC" id="2.7.7.18" evidence="14"/>
<evidence type="ECO:0000256" key="3">
    <source>
        <dbReference type="ARBA" id="ARBA00022642"/>
    </source>
</evidence>
<keyword evidence="8" id="KW-0378">Hydrolase</keyword>
<sequence length="398" mass="44504">MKIGIYGGTFNPPHLGHLTAAAAVIATLKLDKLLLIPASIPPHKDLPAGSATAEQRLEMTRMAGEQLGLGSKVETLDMEVRRAGKSFTSDTLAELKAQFPEDELWLLMGTDMFLSFETWHEPEKIASLAGIAAFGRTKADMEPQFSAQRDKLYRLYPEARIFTLTVPGVIDISSTELRERLASGTGENLLPPAVYGYILRNHLYGADVNLKSLTLSQLRPVALSYLKYKRIPHVLGTEQEAIRLAIRYGADVEKARVAALLHDCTKKLDMPEQLALCRQYGIELDELEQKALKLLHAKTGAAIAREVFGVDDEIYRAIWWHTTGHADMTLLEKIIYLADYIEPSRDFPGVNDLRACVYEDLDRGMLMGLEMTIDEMTEMGNPVHHATMEARDWLKGKR</sequence>